<keyword evidence="6 8" id="KW-1133">Transmembrane helix</keyword>
<feature type="transmembrane region" description="Helical" evidence="8">
    <location>
        <begin position="76"/>
        <end position="105"/>
    </location>
</feature>
<keyword evidence="4 8" id="KW-1003">Cell membrane</keyword>
<gene>
    <name evidence="10" type="ORF">SAMN05443428_12036</name>
</gene>
<dbReference type="STRING" id="1147123.SAMN05443428_12036"/>
<reference evidence="11" key="1">
    <citation type="submission" date="2017-02" db="EMBL/GenBank/DDBJ databases">
        <authorList>
            <person name="Varghese N."/>
            <person name="Submissions S."/>
        </authorList>
    </citation>
    <scope>NUCLEOTIDE SEQUENCE [LARGE SCALE GENOMIC DNA]</scope>
    <source>
        <strain evidence="11">USBA 833</strain>
    </source>
</reference>
<evidence type="ECO:0000256" key="6">
    <source>
        <dbReference type="ARBA" id="ARBA00022989"/>
    </source>
</evidence>
<name>A0A1T4Y322_9CLOT</name>
<dbReference type="SUPFAM" id="SSF161098">
    <property type="entry name" value="MetI-like"/>
    <property type="match status" value="1"/>
</dbReference>
<dbReference type="PANTHER" id="PTHR43470">
    <property type="entry name" value="PHOSPHATE TRANSPORT SYSTEM PERMEASE PROTEIN PSTA-RELATED"/>
    <property type="match status" value="1"/>
</dbReference>
<dbReference type="GO" id="GO:0005886">
    <property type="term" value="C:plasma membrane"/>
    <property type="evidence" value="ECO:0007669"/>
    <property type="project" value="UniProtKB-SubCell"/>
</dbReference>
<dbReference type="NCBIfam" id="TIGR00974">
    <property type="entry name" value="3a0107s02c"/>
    <property type="match status" value="1"/>
</dbReference>
<dbReference type="PROSITE" id="PS50928">
    <property type="entry name" value="ABC_TM1"/>
    <property type="match status" value="1"/>
</dbReference>
<feature type="transmembrane region" description="Helical" evidence="8">
    <location>
        <begin position="151"/>
        <end position="168"/>
    </location>
</feature>
<proteinExistence type="inferred from homology"/>
<feature type="transmembrane region" description="Helical" evidence="8">
    <location>
        <begin position="267"/>
        <end position="289"/>
    </location>
</feature>
<keyword evidence="7 8" id="KW-0472">Membrane</keyword>
<dbReference type="RefSeq" id="WP_078697279.1">
    <property type="nucleotide sequence ID" value="NZ_FUYH01000020.1"/>
</dbReference>
<dbReference type="InterPro" id="IPR035906">
    <property type="entry name" value="MetI-like_sf"/>
</dbReference>
<feature type="domain" description="ABC transmembrane type-1" evidence="9">
    <location>
        <begin position="80"/>
        <end position="286"/>
    </location>
</feature>
<evidence type="ECO:0000256" key="8">
    <source>
        <dbReference type="RuleBase" id="RU363043"/>
    </source>
</evidence>
<evidence type="ECO:0000256" key="2">
    <source>
        <dbReference type="ARBA" id="ARBA00007069"/>
    </source>
</evidence>
<comment type="subcellular location">
    <subcellularLocation>
        <location evidence="1 8">Cell membrane</location>
        <topology evidence="1 8">Multi-pass membrane protein</topology>
    </subcellularLocation>
</comment>
<keyword evidence="11" id="KW-1185">Reference proteome</keyword>
<evidence type="ECO:0000256" key="1">
    <source>
        <dbReference type="ARBA" id="ARBA00004651"/>
    </source>
</evidence>
<evidence type="ECO:0000256" key="5">
    <source>
        <dbReference type="ARBA" id="ARBA00022692"/>
    </source>
</evidence>
<protein>
    <recommendedName>
        <fullName evidence="8">Phosphate transport system permease protein PstA</fullName>
    </recommendedName>
</protein>
<evidence type="ECO:0000313" key="10">
    <source>
        <dbReference type="EMBL" id="SKA96192.1"/>
    </source>
</evidence>
<dbReference type="AlphaFoldDB" id="A0A1T4Y322"/>
<evidence type="ECO:0000259" key="9">
    <source>
        <dbReference type="PROSITE" id="PS50928"/>
    </source>
</evidence>
<dbReference type="InterPro" id="IPR000515">
    <property type="entry name" value="MetI-like"/>
</dbReference>
<accession>A0A1T4Y322</accession>
<dbReference type="Pfam" id="PF00528">
    <property type="entry name" value="BPD_transp_1"/>
    <property type="match status" value="1"/>
</dbReference>
<evidence type="ECO:0000256" key="7">
    <source>
        <dbReference type="ARBA" id="ARBA00023136"/>
    </source>
</evidence>
<comment type="similarity">
    <text evidence="2 8">Belongs to the binding-protein-dependent transport system permease family. CysTW subfamily.</text>
</comment>
<dbReference type="PANTHER" id="PTHR43470:SF5">
    <property type="entry name" value="PHOSPHATE TRANSPORT SYSTEM PERMEASE PROTEIN PSTA"/>
    <property type="match status" value="1"/>
</dbReference>
<dbReference type="GO" id="GO:0035435">
    <property type="term" value="P:phosphate ion transmembrane transport"/>
    <property type="evidence" value="ECO:0007669"/>
    <property type="project" value="InterPro"/>
</dbReference>
<comment type="caution">
    <text evidence="8">Lacks conserved residue(s) required for the propagation of feature annotation.</text>
</comment>
<evidence type="ECO:0000313" key="11">
    <source>
        <dbReference type="Proteomes" id="UP000190105"/>
    </source>
</evidence>
<dbReference type="EMBL" id="FUYH01000020">
    <property type="protein sequence ID" value="SKA96192.1"/>
    <property type="molecule type" value="Genomic_DNA"/>
</dbReference>
<feature type="transmembrane region" description="Helical" evidence="8">
    <location>
        <begin position="27"/>
        <end position="48"/>
    </location>
</feature>
<feature type="transmembrane region" description="Helical" evidence="8">
    <location>
        <begin position="125"/>
        <end position="145"/>
    </location>
</feature>
<dbReference type="OrthoDB" id="9785113at2"/>
<dbReference type="Proteomes" id="UP000190105">
    <property type="component" value="Unassembled WGS sequence"/>
</dbReference>
<keyword evidence="3" id="KW-0813">Transport</keyword>
<keyword evidence="5 8" id="KW-0812">Transmembrane</keyword>
<dbReference type="Gene3D" id="1.10.3720.10">
    <property type="entry name" value="MetI-like"/>
    <property type="match status" value="1"/>
</dbReference>
<evidence type="ECO:0000256" key="4">
    <source>
        <dbReference type="ARBA" id="ARBA00022475"/>
    </source>
</evidence>
<evidence type="ECO:0000256" key="3">
    <source>
        <dbReference type="ARBA" id="ARBA00022448"/>
    </source>
</evidence>
<sequence>MSVLKEDLVRLIDNPESLRRRKIKNKFFHVVLFLCTIFGVVVLAFLLYDILKKGLPWLSVDFIKNFPSRFPKKSGIYPALLGSLMLILLTTVIAFPIGVGTAIYLEEYAGNNRFTEFIKLNIANLAGVPSIIYGMLGLAVFVRALGMGRSILAGSFTMALLILPIIIISSQEAIRSVPGILKQASYALGTTKWQTVTGVILPYAIPGILTGTILSVSRALGEAAPLIVVGALSYVSFAPSSVMDAFTTLPIQIFNWASMPKKEFQNVAAAGIIVLLIILLAVNAVAIILRDKYQIRMKD</sequence>
<dbReference type="InterPro" id="IPR005672">
    <property type="entry name" value="Phosphate_PstA"/>
</dbReference>
<organism evidence="10 11">
    <name type="scientific">Caloramator quimbayensis</name>
    <dbReference type="NCBI Taxonomy" id="1147123"/>
    <lineage>
        <taxon>Bacteria</taxon>
        <taxon>Bacillati</taxon>
        <taxon>Bacillota</taxon>
        <taxon>Clostridia</taxon>
        <taxon>Eubacteriales</taxon>
        <taxon>Clostridiaceae</taxon>
        <taxon>Caloramator</taxon>
    </lineage>
</organism>
<dbReference type="CDD" id="cd06261">
    <property type="entry name" value="TM_PBP2"/>
    <property type="match status" value="1"/>
</dbReference>
<dbReference type="GO" id="GO:0005315">
    <property type="term" value="F:phosphate transmembrane transporter activity"/>
    <property type="evidence" value="ECO:0007669"/>
    <property type="project" value="InterPro"/>
</dbReference>